<name>A0A3T0D2S5_9FIRM</name>
<proteinExistence type="predicted"/>
<keyword evidence="2" id="KW-0812">Transmembrane</keyword>
<dbReference type="AlphaFoldDB" id="A0A3T0D2S5"/>
<feature type="compositionally biased region" description="Basic and acidic residues" evidence="1">
    <location>
        <begin position="139"/>
        <end position="148"/>
    </location>
</feature>
<feature type="compositionally biased region" description="Polar residues" evidence="1">
    <location>
        <begin position="183"/>
        <end position="208"/>
    </location>
</feature>
<keyword evidence="2" id="KW-0472">Membrane</keyword>
<dbReference type="RefSeq" id="WP_127351190.1">
    <property type="nucleotide sequence ID" value="NZ_CP034791.1"/>
</dbReference>
<keyword evidence="4" id="KW-1185">Reference proteome</keyword>
<accession>A0A3T0D2S5</accession>
<keyword evidence="2" id="KW-1133">Transmembrane helix</keyword>
<feature type="transmembrane region" description="Helical" evidence="2">
    <location>
        <begin position="42"/>
        <end position="64"/>
    </location>
</feature>
<dbReference type="Proteomes" id="UP000282930">
    <property type="component" value="Chromosome"/>
</dbReference>
<reference evidence="3 4" key="1">
    <citation type="submission" date="2018-12" db="EMBL/GenBank/DDBJ databases">
        <title>Genome sequence from the cellulolytic species, Caldicellulosiruptor changbaiensis.</title>
        <authorList>
            <person name="Blumer-Schuette S.E."/>
            <person name="Mendoza C."/>
        </authorList>
    </citation>
    <scope>NUCLEOTIDE SEQUENCE [LARGE SCALE GENOMIC DNA]</scope>
    <source>
        <strain evidence="3 4">CBS-Z</strain>
    </source>
</reference>
<evidence type="ECO:0000313" key="3">
    <source>
        <dbReference type="EMBL" id="AZT89572.1"/>
    </source>
</evidence>
<gene>
    <name evidence="3" type="ORF">ELD05_02165</name>
</gene>
<feature type="compositionally biased region" description="Basic and acidic residues" evidence="1">
    <location>
        <begin position="157"/>
        <end position="169"/>
    </location>
</feature>
<evidence type="ECO:0000256" key="2">
    <source>
        <dbReference type="SAM" id="Phobius"/>
    </source>
</evidence>
<organism evidence="3 4">
    <name type="scientific">Caldicellulosiruptor changbaiensis</name>
    <dbReference type="NCBI Taxonomy" id="1222016"/>
    <lineage>
        <taxon>Bacteria</taxon>
        <taxon>Bacillati</taxon>
        <taxon>Bacillota</taxon>
        <taxon>Bacillota incertae sedis</taxon>
        <taxon>Caldicellulosiruptorales</taxon>
        <taxon>Caldicellulosiruptoraceae</taxon>
        <taxon>Caldicellulosiruptor</taxon>
    </lineage>
</organism>
<evidence type="ECO:0000256" key="1">
    <source>
        <dbReference type="SAM" id="MobiDB-lite"/>
    </source>
</evidence>
<protein>
    <submittedName>
        <fullName evidence="3">Uncharacterized protein</fullName>
    </submittedName>
</protein>
<evidence type="ECO:0000313" key="4">
    <source>
        <dbReference type="Proteomes" id="UP000282930"/>
    </source>
</evidence>
<sequence length="459" mass="53108">MNDEKLDNLFEEAFKVEYRKEFKEDLKSMLLKEYDKRKKSRFYLKVSTAVVACLVLSIILFLSFKLNMGNFRVSNTSFMRNEIEQALNLDPSEESKIQEQYSVSVKQKEDTKSEAALQEDKTSNQNQEEKNISVSSQEGSKKIVEKKASTQKQLSQKQEEKRSATDKISAKSKLNMKTKQASKSKSLENQSTRVKANSQANSKMAENYSNKNDNKTSKSSTATIATLPSNGGTSNKKTEQKVVINEKNGNINSVKSVFTSVYVLKEEKMNLKEDDIVIIISDIVVGEVYKSFFAENVPNSVYVSVYQDYCYFEVLNKEDFKLMADVQESVEEKVYKEAKSILDKLGLEDYKIFVTSQNDVYRANIIFYVQGYELYDSQGYIEFDRFGKVKKGKIYLKKFSPLQKMEIYDIQTAAAEFKKRYNIKDIDISKIKIVYKKQEDVYVPHHIYVSENKIYWLEK</sequence>
<dbReference type="EMBL" id="CP034791">
    <property type="protein sequence ID" value="AZT89572.1"/>
    <property type="molecule type" value="Genomic_DNA"/>
</dbReference>
<feature type="compositionally biased region" description="Low complexity" evidence="1">
    <location>
        <begin position="217"/>
        <end position="226"/>
    </location>
</feature>
<dbReference type="KEGG" id="ccha:ELD05_02165"/>
<feature type="region of interest" description="Disordered" evidence="1">
    <location>
        <begin position="104"/>
        <end position="238"/>
    </location>
</feature>
<feature type="compositionally biased region" description="Basic and acidic residues" evidence="1">
    <location>
        <begin position="106"/>
        <end position="131"/>
    </location>
</feature>